<name>A0A5B0WE03_RHITR</name>
<dbReference type="EMBL" id="VNIP01000003">
    <property type="protein sequence ID" value="KAA1184401.1"/>
    <property type="molecule type" value="Genomic_DNA"/>
</dbReference>
<reference evidence="1 2" key="1">
    <citation type="submission" date="2019-07" db="EMBL/GenBank/DDBJ databases">
        <title>The Draft Genome Sequence of Rhizobium tropici SARCC-755 Associated with Superior Nodulation on Pigeonpea (Cajanus cajan (L.) Millsp.).</title>
        <authorList>
            <person name="Bopape F.L."/>
            <person name="Hassen A.I."/>
            <person name="Swanevelder Z.H."/>
            <person name="Gwata E.T."/>
        </authorList>
    </citation>
    <scope>NUCLEOTIDE SEQUENCE [LARGE SCALE GENOMIC DNA]</scope>
    <source>
        <strain evidence="1 2">SARCC-755</strain>
    </source>
</reference>
<accession>A0A5B0WE03</accession>
<protein>
    <submittedName>
        <fullName evidence="1">Uncharacterized protein</fullName>
    </submittedName>
</protein>
<dbReference type="AlphaFoldDB" id="A0A5B0WE03"/>
<sequence>MSRFEAKGGAGGIRWWLECAAEDQAAHWQISSRESETGRHNPRTISSWKSQQNVIEIVILSFLFVMNDAAAGASVCRSLETRSGIDGHSVCAAAQSGIIRAILTAHHGPGRVEWHVSP</sequence>
<evidence type="ECO:0000313" key="1">
    <source>
        <dbReference type="EMBL" id="KAA1184401.1"/>
    </source>
</evidence>
<evidence type="ECO:0000313" key="2">
    <source>
        <dbReference type="Proteomes" id="UP000323608"/>
    </source>
</evidence>
<dbReference type="RefSeq" id="WP_149633184.1">
    <property type="nucleotide sequence ID" value="NZ_VNIP01000003.1"/>
</dbReference>
<proteinExistence type="predicted"/>
<organism evidence="1 2">
    <name type="scientific">Rhizobium tropici</name>
    <dbReference type="NCBI Taxonomy" id="398"/>
    <lineage>
        <taxon>Bacteria</taxon>
        <taxon>Pseudomonadati</taxon>
        <taxon>Pseudomonadota</taxon>
        <taxon>Alphaproteobacteria</taxon>
        <taxon>Hyphomicrobiales</taxon>
        <taxon>Rhizobiaceae</taxon>
        <taxon>Rhizobium/Agrobacterium group</taxon>
        <taxon>Rhizobium</taxon>
    </lineage>
</organism>
<comment type="caution">
    <text evidence="1">The sequence shown here is derived from an EMBL/GenBank/DDBJ whole genome shotgun (WGS) entry which is preliminary data.</text>
</comment>
<dbReference type="Proteomes" id="UP000323608">
    <property type="component" value="Unassembled WGS sequence"/>
</dbReference>
<gene>
    <name evidence="1" type="ORF">FP026_03150</name>
</gene>